<keyword evidence="1" id="KW-1133">Transmembrane helix</keyword>
<dbReference type="Proteomes" id="UP000736335">
    <property type="component" value="Unassembled WGS sequence"/>
</dbReference>
<gene>
    <name evidence="2" type="ORF">BJ322DRAFT_997772</name>
</gene>
<reference evidence="2" key="2">
    <citation type="submission" date="2020-11" db="EMBL/GenBank/DDBJ databases">
        <authorList>
            <consortium name="DOE Joint Genome Institute"/>
            <person name="Kuo A."/>
            <person name="Miyauchi S."/>
            <person name="Kiss E."/>
            <person name="Drula E."/>
            <person name="Kohler A."/>
            <person name="Sanchez-Garcia M."/>
            <person name="Andreopoulos B."/>
            <person name="Barry K.W."/>
            <person name="Bonito G."/>
            <person name="Buee M."/>
            <person name="Carver A."/>
            <person name="Chen C."/>
            <person name="Cichocki N."/>
            <person name="Clum A."/>
            <person name="Culley D."/>
            <person name="Crous P.W."/>
            <person name="Fauchery L."/>
            <person name="Girlanda M."/>
            <person name="Hayes R."/>
            <person name="Keri Z."/>
            <person name="Labutti K."/>
            <person name="Lipzen A."/>
            <person name="Lombard V."/>
            <person name="Magnuson J."/>
            <person name="Maillard F."/>
            <person name="Morin E."/>
            <person name="Murat C."/>
            <person name="Nolan M."/>
            <person name="Ohm R."/>
            <person name="Pangilinan J."/>
            <person name="Pereira M."/>
            <person name="Perotto S."/>
            <person name="Peter M."/>
            <person name="Riley R."/>
            <person name="Sitrit Y."/>
            <person name="Stielow B."/>
            <person name="Szollosi G."/>
            <person name="Zifcakova L."/>
            <person name="Stursova M."/>
            <person name="Spatafora J.W."/>
            <person name="Tedersoo L."/>
            <person name="Vaario L.-M."/>
            <person name="Yamada A."/>
            <person name="Yan M."/>
            <person name="Wang P."/>
            <person name="Xu J."/>
            <person name="Bruns T."/>
            <person name="Baldrian P."/>
            <person name="Vilgalys R."/>
            <person name="Henrissat B."/>
            <person name="Grigoriev I.V."/>
            <person name="Hibbett D."/>
            <person name="Nagy L.G."/>
            <person name="Martin F.M."/>
        </authorList>
    </citation>
    <scope>NUCLEOTIDE SEQUENCE</scope>
    <source>
        <strain evidence="2">UH-Tt-Lm1</strain>
    </source>
</reference>
<evidence type="ECO:0000313" key="3">
    <source>
        <dbReference type="Proteomes" id="UP000736335"/>
    </source>
</evidence>
<protein>
    <submittedName>
        <fullName evidence="2">Uncharacterized protein</fullName>
    </submittedName>
</protein>
<accession>A0A9P6HRY4</accession>
<keyword evidence="3" id="KW-1185">Reference proteome</keyword>
<dbReference type="Gene3D" id="2.60.120.260">
    <property type="entry name" value="Galactose-binding domain-like"/>
    <property type="match status" value="2"/>
</dbReference>
<proteinExistence type="predicted"/>
<keyword evidence="1" id="KW-0472">Membrane</keyword>
<dbReference type="AlphaFoldDB" id="A0A9P6HRY4"/>
<reference evidence="2" key="1">
    <citation type="journal article" date="2020" name="Nat. Commun.">
        <title>Large-scale genome sequencing of mycorrhizal fungi provides insights into the early evolution of symbiotic traits.</title>
        <authorList>
            <person name="Miyauchi S."/>
            <person name="Kiss E."/>
            <person name="Kuo A."/>
            <person name="Drula E."/>
            <person name="Kohler A."/>
            <person name="Sanchez-Garcia M."/>
            <person name="Morin E."/>
            <person name="Andreopoulos B."/>
            <person name="Barry K.W."/>
            <person name="Bonito G."/>
            <person name="Buee M."/>
            <person name="Carver A."/>
            <person name="Chen C."/>
            <person name="Cichocki N."/>
            <person name="Clum A."/>
            <person name="Culley D."/>
            <person name="Crous P.W."/>
            <person name="Fauchery L."/>
            <person name="Girlanda M."/>
            <person name="Hayes R.D."/>
            <person name="Keri Z."/>
            <person name="LaButti K."/>
            <person name="Lipzen A."/>
            <person name="Lombard V."/>
            <person name="Magnuson J."/>
            <person name="Maillard F."/>
            <person name="Murat C."/>
            <person name="Nolan M."/>
            <person name="Ohm R.A."/>
            <person name="Pangilinan J."/>
            <person name="Pereira M.F."/>
            <person name="Perotto S."/>
            <person name="Peter M."/>
            <person name="Pfister S."/>
            <person name="Riley R."/>
            <person name="Sitrit Y."/>
            <person name="Stielow J.B."/>
            <person name="Szollosi G."/>
            <person name="Zifcakova L."/>
            <person name="Stursova M."/>
            <person name="Spatafora J.W."/>
            <person name="Tedersoo L."/>
            <person name="Vaario L.M."/>
            <person name="Yamada A."/>
            <person name="Yan M."/>
            <person name="Wang P."/>
            <person name="Xu J."/>
            <person name="Bruns T."/>
            <person name="Baldrian P."/>
            <person name="Vilgalys R."/>
            <person name="Dunand C."/>
            <person name="Henrissat B."/>
            <person name="Grigoriev I.V."/>
            <person name="Hibbett D."/>
            <person name="Nagy L.G."/>
            <person name="Martin F.M."/>
        </authorList>
    </citation>
    <scope>NUCLEOTIDE SEQUENCE</scope>
    <source>
        <strain evidence="2">UH-Tt-Lm1</strain>
    </source>
</reference>
<dbReference type="EMBL" id="WIUZ02000001">
    <property type="protein sequence ID" value="KAF9793504.1"/>
    <property type="molecule type" value="Genomic_DNA"/>
</dbReference>
<evidence type="ECO:0000256" key="1">
    <source>
        <dbReference type="SAM" id="Phobius"/>
    </source>
</evidence>
<comment type="caution">
    <text evidence="2">The sequence shown here is derived from an EMBL/GenBank/DDBJ whole genome shotgun (WGS) entry which is preliminary data.</text>
</comment>
<evidence type="ECO:0000313" key="2">
    <source>
        <dbReference type="EMBL" id="KAF9793504.1"/>
    </source>
</evidence>
<dbReference type="OrthoDB" id="2563669at2759"/>
<keyword evidence="1" id="KW-0812">Transmembrane</keyword>
<name>A0A9P6HRY4_9AGAM</name>
<dbReference type="PROSITE" id="PS51257">
    <property type="entry name" value="PROKAR_LIPOPROTEIN"/>
    <property type="match status" value="1"/>
</dbReference>
<feature type="transmembrane region" description="Helical" evidence="1">
    <location>
        <begin position="12"/>
        <end position="30"/>
    </location>
</feature>
<sequence>MGRWTDDGSFLAVVSVIIAFFSCLFVYGFLTRIPWTSRYSNNGTSTLTSTYGASATLTFNGTGVWIYGAMRSNHGPYNVTLDGELYQDNGYYSGDIFQQVLFSAVGLDGSTPHTVSIINSPTDPIQQLLDVDYIVYQMEIPDNEQEVNLQDTASNFLYSTSGWTTSPANLSSYNGTTGQVTCSFVVRYSLVVNAGVLAGSQVELYGVVGPSNGAFMVQLDGGLSTTLNASRTRSSPQTVLYQANGLNPGNHTMRITNAPFSGQSLSLDYAVIGQSR</sequence>
<organism evidence="2 3">
    <name type="scientific">Thelephora terrestris</name>
    <dbReference type="NCBI Taxonomy" id="56493"/>
    <lineage>
        <taxon>Eukaryota</taxon>
        <taxon>Fungi</taxon>
        <taxon>Dikarya</taxon>
        <taxon>Basidiomycota</taxon>
        <taxon>Agaricomycotina</taxon>
        <taxon>Agaricomycetes</taxon>
        <taxon>Thelephorales</taxon>
        <taxon>Thelephoraceae</taxon>
        <taxon>Thelephora</taxon>
    </lineage>
</organism>